<dbReference type="PROSITE" id="PS51382">
    <property type="entry name" value="SPX"/>
    <property type="match status" value="1"/>
</dbReference>
<evidence type="ECO:0000259" key="12">
    <source>
        <dbReference type="PROSITE" id="PS50929"/>
    </source>
</evidence>
<dbReference type="PROSITE" id="PS50893">
    <property type="entry name" value="ABC_TRANSPORTER_2"/>
    <property type="match status" value="2"/>
</dbReference>
<dbReference type="SMART" id="SM00382">
    <property type="entry name" value="AAA"/>
    <property type="match status" value="2"/>
</dbReference>
<dbReference type="InterPro" id="IPR011527">
    <property type="entry name" value="ABC1_TM_dom"/>
</dbReference>
<feature type="domain" description="ABC transporter" evidence="11">
    <location>
        <begin position="409"/>
        <end position="688"/>
    </location>
</feature>
<feature type="region of interest" description="Disordered" evidence="9">
    <location>
        <begin position="1361"/>
        <end position="1386"/>
    </location>
</feature>
<dbReference type="SUPFAM" id="SSF52540">
    <property type="entry name" value="P-loop containing nucleoside triphosphate hydrolases"/>
    <property type="match status" value="2"/>
</dbReference>
<dbReference type="PANTHER" id="PTHR43394:SF1">
    <property type="entry name" value="ATP-BINDING CASSETTE SUB-FAMILY B MEMBER 10, MITOCHONDRIAL"/>
    <property type="match status" value="1"/>
</dbReference>
<dbReference type="InterPro" id="IPR027417">
    <property type="entry name" value="P-loop_NTPase"/>
</dbReference>
<feature type="transmembrane region" description="Helical" evidence="10">
    <location>
        <begin position="2283"/>
        <end position="2316"/>
    </location>
</feature>
<feature type="compositionally biased region" description="Basic and acidic residues" evidence="9">
    <location>
        <begin position="1374"/>
        <end position="1386"/>
    </location>
</feature>
<feature type="transmembrane region" description="Helical" evidence="10">
    <location>
        <begin position="127"/>
        <end position="149"/>
    </location>
</feature>
<feature type="transmembrane region" description="Helical" evidence="10">
    <location>
        <begin position="2371"/>
        <end position="2394"/>
    </location>
</feature>
<comment type="similarity">
    <text evidence="2">Belongs to the ABC transporter superfamily. ABCB family. Multidrug resistance exporter (TC 3.A.1.201) subfamily.</text>
</comment>
<feature type="region of interest" description="Disordered" evidence="9">
    <location>
        <begin position="718"/>
        <end position="754"/>
    </location>
</feature>
<evidence type="ECO:0000256" key="10">
    <source>
        <dbReference type="SAM" id="Phobius"/>
    </source>
</evidence>
<feature type="region of interest" description="Disordered" evidence="9">
    <location>
        <begin position="1668"/>
        <end position="1741"/>
    </location>
</feature>
<dbReference type="CDD" id="cd01115">
    <property type="entry name" value="SLC13_permease"/>
    <property type="match status" value="1"/>
</dbReference>
<evidence type="ECO:0000256" key="6">
    <source>
        <dbReference type="ARBA" id="ARBA00022840"/>
    </source>
</evidence>
<organism evidence="14 15">
    <name type="scientific">Clonostachys chloroleuca</name>
    <dbReference type="NCBI Taxonomy" id="1926264"/>
    <lineage>
        <taxon>Eukaryota</taxon>
        <taxon>Fungi</taxon>
        <taxon>Dikarya</taxon>
        <taxon>Ascomycota</taxon>
        <taxon>Pezizomycotina</taxon>
        <taxon>Sordariomycetes</taxon>
        <taxon>Hypocreomycetidae</taxon>
        <taxon>Hypocreales</taxon>
        <taxon>Bionectriaceae</taxon>
        <taxon>Clonostachys</taxon>
    </lineage>
</organism>
<feature type="transmembrane region" description="Helical" evidence="10">
    <location>
        <begin position="2190"/>
        <end position="2208"/>
    </location>
</feature>
<dbReference type="PANTHER" id="PTHR43394">
    <property type="entry name" value="ATP-DEPENDENT PERMEASE MDL1, MITOCHONDRIAL"/>
    <property type="match status" value="1"/>
</dbReference>
<keyword evidence="5" id="KW-0547">Nucleotide-binding</keyword>
<feature type="region of interest" description="Disordered" evidence="9">
    <location>
        <begin position="1484"/>
        <end position="1521"/>
    </location>
</feature>
<dbReference type="GO" id="GO:0090374">
    <property type="term" value="P:oligopeptide export from mitochondrion"/>
    <property type="evidence" value="ECO:0007669"/>
    <property type="project" value="TreeGrafter"/>
</dbReference>
<feature type="transmembrane region" description="Helical" evidence="10">
    <location>
        <begin position="777"/>
        <end position="801"/>
    </location>
</feature>
<dbReference type="CDD" id="cd18577">
    <property type="entry name" value="ABC_6TM_Pgp_ABCB1_D1_like"/>
    <property type="match status" value="1"/>
</dbReference>
<protein>
    <submittedName>
        <fullName evidence="14">Uncharacterized protein</fullName>
    </submittedName>
</protein>
<feature type="transmembrane region" description="Helical" evidence="10">
    <location>
        <begin position="2215"/>
        <end position="2237"/>
    </location>
</feature>
<dbReference type="PROSITE" id="PS50929">
    <property type="entry name" value="ABC_TM1F"/>
    <property type="match status" value="2"/>
</dbReference>
<evidence type="ECO:0000256" key="8">
    <source>
        <dbReference type="ARBA" id="ARBA00023136"/>
    </source>
</evidence>
<keyword evidence="7 10" id="KW-1133">Transmembrane helix</keyword>
<evidence type="ECO:0000259" key="13">
    <source>
        <dbReference type="PROSITE" id="PS51382"/>
    </source>
</evidence>
<dbReference type="SUPFAM" id="SSF90123">
    <property type="entry name" value="ABC transporter transmembrane region"/>
    <property type="match status" value="2"/>
</dbReference>
<dbReference type="Gene3D" id="1.20.1560.10">
    <property type="entry name" value="ABC transporter type 1, transmembrane domain"/>
    <property type="match status" value="1"/>
</dbReference>
<dbReference type="Gene3D" id="3.40.50.300">
    <property type="entry name" value="P-loop containing nucleotide triphosphate hydrolases"/>
    <property type="match status" value="2"/>
</dbReference>
<feature type="transmembrane region" description="Helical" evidence="10">
    <location>
        <begin position="926"/>
        <end position="945"/>
    </location>
</feature>
<feature type="domain" description="ABC transporter" evidence="11">
    <location>
        <begin position="1128"/>
        <end position="1367"/>
    </location>
</feature>
<dbReference type="CDD" id="cd03249">
    <property type="entry name" value="ABC_MTABC3_MDL1_MDL2"/>
    <property type="match status" value="1"/>
</dbReference>
<evidence type="ECO:0000313" key="15">
    <source>
        <dbReference type="Proteomes" id="UP001160390"/>
    </source>
</evidence>
<dbReference type="CDD" id="cd18578">
    <property type="entry name" value="ABC_6TM_Pgp_ABCB1_D2_like"/>
    <property type="match status" value="1"/>
</dbReference>
<feature type="transmembrane region" description="Helical" evidence="10">
    <location>
        <begin position="347"/>
        <end position="372"/>
    </location>
</feature>
<dbReference type="InterPro" id="IPR017871">
    <property type="entry name" value="ABC_transporter-like_CS"/>
</dbReference>
<keyword evidence="15" id="KW-1185">Reference proteome</keyword>
<keyword evidence="8 10" id="KW-0472">Membrane</keyword>
<feature type="transmembrane region" description="Helical" evidence="10">
    <location>
        <begin position="224"/>
        <end position="245"/>
    </location>
</feature>
<dbReference type="InterPro" id="IPR003439">
    <property type="entry name" value="ABC_transporter-like_ATP-bd"/>
</dbReference>
<dbReference type="InterPro" id="IPR036640">
    <property type="entry name" value="ABC1_TM_sf"/>
</dbReference>
<keyword evidence="6" id="KW-0067">ATP-binding</keyword>
<dbReference type="PROSITE" id="PS00211">
    <property type="entry name" value="ABC_TRANSPORTER_1"/>
    <property type="match status" value="2"/>
</dbReference>
<keyword evidence="3" id="KW-0813">Transport</keyword>
<dbReference type="Pfam" id="PF00664">
    <property type="entry name" value="ABC_membrane"/>
    <property type="match status" value="2"/>
</dbReference>
<proteinExistence type="inferred from homology"/>
<feature type="transmembrane region" description="Helical" evidence="10">
    <location>
        <begin position="2328"/>
        <end position="2350"/>
    </location>
</feature>
<evidence type="ECO:0000256" key="1">
    <source>
        <dbReference type="ARBA" id="ARBA00004141"/>
    </source>
</evidence>
<dbReference type="GO" id="GO:0016887">
    <property type="term" value="F:ATP hydrolysis activity"/>
    <property type="evidence" value="ECO:0007669"/>
    <property type="project" value="InterPro"/>
</dbReference>
<feature type="transmembrane region" description="Helical" evidence="10">
    <location>
        <begin position="2014"/>
        <end position="2040"/>
    </location>
</feature>
<evidence type="ECO:0000256" key="4">
    <source>
        <dbReference type="ARBA" id="ARBA00022692"/>
    </source>
</evidence>
<reference evidence="14" key="1">
    <citation type="submission" date="2023-01" db="EMBL/GenBank/DDBJ databases">
        <authorList>
            <person name="Piombo E."/>
        </authorList>
    </citation>
    <scope>NUCLEOTIDE SEQUENCE</scope>
</reference>
<feature type="compositionally biased region" description="Basic and acidic residues" evidence="9">
    <location>
        <begin position="1503"/>
        <end position="1517"/>
    </location>
</feature>
<evidence type="ECO:0000259" key="11">
    <source>
        <dbReference type="PROSITE" id="PS50893"/>
    </source>
</evidence>
<dbReference type="InterPro" id="IPR003593">
    <property type="entry name" value="AAA+_ATPase"/>
</dbReference>
<dbReference type="EMBL" id="CABFNP030001265">
    <property type="protein sequence ID" value="CAI6095399.1"/>
    <property type="molecule type" value="Genomic_DNA"/>
</dbReference>
<evidence type="ECO:0000256" key="2">
    <source>
        <dbReference type="ARBA" id="ARBA00007577"/>
    </source>
</evidence>
<feature type="domain" description="SPX" evidence="13">
    <location>
        <begin position="1569"/>
        <end position="1819"/>
    </location>
</feature>
<evidence type="ECO:0000256" key="5">
    <source>
        <dbReference type="ARBA" id="ARBA00022741"/>
    </source>
</evidence>
<dbReference type="InterPro" id="IPR039421">
    <property type="entry name" value="Type_1_exporter"/>
</dbReference>
<comment type="caution">
    <text evidence="14">The sequence shown here is derived from an EMBL/GenBank/DDBJ whole genome shotgun (WGS) entry which is preliminary data.</text>
</comment>
<dbReference type="FunFam" id="3.40.50.300:FF:000913">
    <property type="entry name" value="ABC multidrug transporter SitT"/>
    <property type="match status" value="1"/>
</dbReference>
<feature type="transmembrane region" description="Helical" evidence="10">
    <location>
        <begin position="200"/>
        <end position="218"/>
    </location>
</feature>
<dbReference type="CDD" id="cd14478">
    <property type="entry name" value="SPX_PHO87_PHO90_like"/>
    <property type="match status" value="1"/>
</dbReference>
<dbReference type="GO" id="GO:0005524">
    <property type="term" value="F:ATP binding"/>
    <property type="evidence" value="ECO:0007669"/>
    <property type="project" value="UniProtKB-KW"/>
</dbReference>
<feature type="transmembrane region" description="Helical" evidence="10">
    <location>
        <begin position="67"/>
        <end position="91"/>
    </location>
</feature>
<dbReference type="Pfam" id="PF03600">
    <property type="entry name" value="CitMHS"/>
    <property type="match status" value="1"/>
</dbReference>
<feature type="transmembrane region" description="Helical" evidence="10">
    <location>
        <begin position="1041"/>
        <end position="1058"/>
    </location>
</feature>
<feature type="transmembrane region" description="Helical" evidence="10">
    <location>
        <begin position="2147"/>
        <end position="2170"/>
    </location>
</feature>
<feature type="transmembrane region" description="Helical" evidence="10">
    <location>
        <begin position="1009"/>
        <end position="1029"/>
    </location>
</feature>
<feature type="compositionally biased region" description="Acidic residues" evidence="9">
    <location>
        <begin position="1694"/>
        <end position="1708"/>
    </location>
</feature>
<dbReference type="GO" id="GO:0015421">
    <property type="term" value="F:ABC-type oligopeptide transporter activity"/>
    <property type="evidence" value="ECO:0007669"/>
    <property type="project" value="TreeGrafter"/>
</dbReference>
<dbReference type="FunFam" id="1.20.1560.10:FF:000057">
    <property type="entry name" value="ABC multidrug transporter SitT"/>
    <property type="match status" value="1"/>
</dbReference>
<dbReference type="Proteomes" id="UP001160390">
    <property type="component" value="Unassembled WGS sequence"/>
</dbReference>
<feature type="transmembrane region" description="Helical" evidence="10">
    <location>
        <begin position="892"/>
        <end position="919"/>
    </location>
</feature>
<comment type="subcellular location">
    <subcellularLocation>
        <location evidence="1">Membrane</location>
        <topology evidence="1">Multi-pass membrane protein</topology>
    </subcellularLocation>
</comment>
<gene>
    <name evidence="14" type="ORF">CCHLO57077_00012688</name>
</gene>
<dbReference type="Pfam" id="PF03105">
    <property type="entry name" value="SPX"/>
    <property type="match status" value="2"/>
</dbReference>
<dbReference type="InterPro" id="IPR004680">
    <property type="entry name" value="Cit_transptr-like_dom"/>
</dbReference>
<feature type="domain" description="ABC transmembrane type-1" evidence="12">
    <location>
        <begin position="781"/>
        <end position="1069"/>
    </location>
</feature>
<accession>A0AA35Q8Y4</accession>
<evidence type="ECO:0000256" key="3">
    <source>
        <dbReference type="ARBA" id="ARBA00022448"/>
    </source>
</evidence>
<feature type="transmembrane region" description="Helical" evidence="10">
    <location>
        <begin position="1929"/>
        <end position="1951"/>
    </location>
</feature>
<sequence length="2400" mass="261103">MASSEQPTPAPPEQPSVAREQPSKETAAVEVSSQDDAKSVSKAQPESQSFFTYFQLLVYANPKWIDYVLLVVGTLSAISSGVPFPLMGIIFGQLVDELNTATCAVEGSSSSVDPKEVQASVDSKVLILTYAGIANFALIYIYTVTWSIFSRRLETRLRDRYFHMLLRQDATFYDSRQAGELATRLNADIQAVQSGTSEKVGVVLACTSFFLTSYIVAFTQNWKLACMLLSLIPAFLILAGIGSFFTQKYSTLMADAIASASSIAQESLSHIAVVQAFSAGPRLETKFASRMLDARKWGIRKALVAGAQAGMLYFIAYSANALAFWQGSVQIAAATHDDDSGVSVGKIYTVIFLLVDACIILGSIAPILPILGSAGASFYKLRQDIDSRAAIDSSSDEGEKLQVPISGHLSFQGITFAYVSRPDRPVLKNVSFECAAGKHTALVGLSGSGKSTIAGLTARLYDPTEGTVFLDGHDLRTLNVKNLRSFMSLVQQEPSLLDRSILENIALGIVNSPQSDHQKFQPIILGSDLAEIAAKLREGKDMDEVTQSHGEGVAELVKLVRHAASLADASGFIDRLEYGYGTLVGTGGKLVSGGQRQRIALARALIRDPQILILDEATASLDSASEHRIQMAVESIAKDRTLISIAHRLSTIKNADNIIVMNSGLIVEQGTHLELMALDGAYASMVRLQNIEAKKNDDTPSLTSTARGDVDEKDSILEAKPKAILEDTDKEDEKKEESPESGSNAGEPKPADVADLDSEKSAWFVTKSVGRMARPDLFWIIIAMCAALIVGATFTASGLIFGNTVNHVSPCKPESEIRWAGKLFGGMFFMLAVVEVFAYTLSWSGFGYVAEKLLYLIRVLSFRSLYEQGLEWHQSGGRTATSLLSVITTDAAAVGAFSGSIMGTMFSISINFVIAVVLSHILNWKIALVCLVTMPVLLGSGIMQMRSLASFERRHANAFSNAVGISVEAVNSFKTVSSLSLEDELMGCYRRALKAPRKEVALASAYTNLWLAISNSAGGLVYALAYWWGSKRITAGDATQTDFFIILICMLVSAQLWGQMFSLAPEVSRARAAASRILSLIDLSSAHDLSPKEALAVSGLTANQGEKDIEAAAESSKKATPGQRGTTITFKDVGFSYPARPHIPILKGMSFTIQSGQFCGLVGPSGAGKSTIMSLVQRMYTPSSGTVEIDGMDITGREGTGFRDDIAVVPQDCALFEGTIRFNVGLGARSNQEATEEEIHEACRLANIHDTIMALPDQYDTECGPNGSRLSGGQRQRLAIARALVRKPRLLLLDESTSALDAESERALQEGLERAARGITTIAITHRLHTVRKADVIFVVEGGQVVEKGRHEELVATSETYRQGSGHIESNNDTTDKNAKTADHGEEASRVDNVDIGSCRAINNDDCLLRKEKKRARNKAFDWRTGTLPQGLVIWTSETWLRPGGLDGVCRQAGDCSDQVTCSGSWNKGLAARSSLFTIPPLAGPGNPSSVPDPDPGTATIHGHCERGGDRKQRSIDDPPIVALDGDAEQFELADYSDIAARQADEKRRERQEEKRARKRAWLEERDEMKFSHSIQFNAVPDWSSHYIAYSNLKKLIYQLEKTYHHTRSGDAESRPLIPSEDPEEIFSKALGIELEKICSFYVSKEGELLDEVNQLLRDISNSGAADGLAPLRPFTSNDGQREPARPSSSLGISEDEIEEDSASEDDERTGLTRARKGSVGRRPNMGSSAHSLGDMAASSEFGRSVRRQSTTFDENEQSVYFSSELYSSAIVIKKRIISLYVQLCELKSFTQLNNTGFRKVLKKFDKILDKELKTNYMHTNVDTAYPFKDETRRVLEENIAKMETAYADVVTGGDRELAKKDLRSHLREHVVWERNTVWRDLIGIERRGEAARLGQSLLGHDPNAIRTRLQGDDLHEISHKGRFNLPAWLANTSMLTLFICVGIFFALLYVPIMQKPEQQNCLALLVFVSLLWATETIPLFVTSLLIPFLSVLLNVVRDEGSGKHHHRLNSKDATTAIFAAMWTPVIMLLLGGFTLAAALSKCRIDKRLATLILSKAGTQPRTVLIANMFVAAFASMLISNVAAPVLCYSIIEPMLRTLPSDSDMTKAVIIGIALASNVGGMLSPIASPQNVIAMGIMQPPPTWIQWFFIVIPVGAFSLVLIWLLLLITFRPGRGISIAPIRAVKEQFTGVQWFVSLVTFATIALWCASHQLEDVFGDMGVIAIIPIVLFFGIGILTKEDFNNFPWTIIILAAGGLSLGKAVRSSGLLHTVAGIVTAKVEGMSLYGVLVVFSTLILVIATFISHTVAAVIFLPLVYDVGAAMELPHPNLLVMAGVLMCSAAMGLPTSGFPNMTAIMKEDPAGHRYLQVKHFISRGVPSSFITLAVVVSLGYGIMQLAGID</sequence>
<evidence type="ECO:0000313" key="14">
    <source>
        <dbReference type="EMBL" id="CAI6095399.1"/>
    </source>
</evidence>
<feature type="compositionally biased region" description="Basic and acidic residues" evidence="9">
    <location>
        <begin position="718"/>
        <end position="738"/>
    </location>
</feature>
<feature type="domain" description="ABC transmembrane type-1" evidence="12">
    <location>
        <begin position="71"/>
        <end position="373"/>
    </location>
</feature>
<feature type="region of interest" description="Disordered" evidence="9">
    <location>
        <begin position="1"/>
        <end position="40"/>
    </location>
</feature>
<dbReference type="InterPro" id="IPR004331">
    <property type="entry name" value="SPX_dom"/>
</dbReference>
<feature type="transmembrane region" description="Helical" evidence="10">
    <location>
        <begin position="2065"/>
        <end position="2092"/>
    </location>
</feature>
<dbReference type="Pfam" id="PF00005">
    <property type="entry name" value="ABC_tran"/>
    <property type="match status" value="2"/>
</dbReference>
<name>A0AA35Q8Y4_9HYPO</name>
<feature type="compositionally biased region" description="Polar residues" evidence="9">
    <location>
        <begin position="1361"/>
        <end position="1373"/>
    </location>
</feature>
<feature type="transmembrane region" description="Helical" evidence="10">
    <location>
        <begin position="821"/>
        <end position="841"/>
    </location>
</feature>
<keyword evidence="4 10" id="KW-0812">Transmembrane</keyword>
<evidence type="ECO:0000256" key="9">
    <source>
        <dbReference type="SAM" id="MobiDB-lite"/>
    </source>
</evidence>
<dbReference type="GO" id="GO:0005743">
    <property type="term" value="C:mitochondrial inner membrane"/>
    <property type="evidence" value="ECO:0007669"/>
    <property type="project" value="TreeGrafter"/>
</dbReference>
<evidence type="ECO:0000256" key="7">
    <source>
        <dbReference type="ARBA" id="ARBA00022989"/>
    </source>
</evidence>
<feature type="transmembrane region" description="Helical" evidence="10">
    <location>
        <begin position="1963"/>
        <end position="1994"/>
    </location>
</feature>